<dbReference type="RefSeq" id="WP_275944091.1">
    <property type="nucleotide sequence ID" value="NZ_JACHXI010000024.1"/>
</dbReference>
<dbReference type="Gene3D" id="2.40.50.100">
    <property type="match status" value="1"/>
</dbReference>
<dbReference type="InterPro" id="IPR051909">
    <property type="entry name" value="MFP_Cation_Efflux"/>
</dbReference>
<dbReference type="GO" id="GO:0046914">
    <property type="term" value="F:transition metal ion binding"/>
    <property type="evidence" value="ECO:0007669"/>
    <property type="project" value="TreeGrafter"/>
</dbReference>
<dbReference type="InterPro" id="IPR006143">
    <property type="entry name" value="RND_pump_MFP"/>
</dbReference>
<dbReference type="Pfam" id="PF25893">
    <property type="entry name" value="HH_CzcB"/>
    <property type="match status" value="1"/>
</dbReference>
<keyword evidence="7" id="KW-1185">Reference proteome</keyword>
<evidence type="ECO:0000259" key="4">
    <source>
        <dbReference type="Pfam" id="PF25973"/>
    </source>
</evidence>
<dbReference type="Pfam" id="PF25975">
    <property type="entry name" value="CzcB_C"/>
    <property type="match status" value="1"/>
</dbReference>
<dbReference type="Gene3D" id="2.40.420.20">
    <property type="match status" value="1"/>
</dbReference>
<gene>
    <name evidence="6" type="ORF">FHR87_003519</name>
</gene>
<feature type="domain" description="CzcB-like alpha-helical hairpin" evidence="3">
    <location>
        <begin position="116"/>
        <end position="168"/>
    </location>
</feature>
<evidence type="ECO:0000259" key="3">
    <source>
        <dbReference type="Pfam" id="PF25893"/>
    </source>
</evidence>
<dbReference type="Proteomes" id="UP000549250">
    <property type="component" value="Unassembled WGS sequence"/>
</dbReference>
<accession>A0A839TAM3</accession>
<name>A0A839TAM3_AZOMA</name>
<dbReference type="Gene3D" id="1.10.287.470">
    <property type="entry name" value="Helix hairpin bin"/>
    <property type="match status" value="1"/>
</dbReference>
<dbReference type="AlphaFoldDB" id="A0A839TAM3"/>
<dbReference type="PANTHER" id="PTHR30097">
    <property type="entry name" value="CATION EFFLUX SYSTEM PROTEIN CUSB"/>
    <property type="match status" value="1"/>
</dbReference>
<evidence type="ECO:0000259" key="5">
    <source>
        <dbReference type="Pfam" id="PF25975"/>
    </source>
</evidence>
<dbReference type="GO" id="GO:0030288">
    <property type="term" value="C:outer membrane-bounded periplasmic space"/>
    <property type="evidence" value="ECO:0007669"/>
    <property type="project" value="TreeGrafter"/>
</dbReference>
<dbReference type="NCBIfam" id="TIGR01730">
    <property type="entry name" value="RND_mfp"/>
    <property type="match status" value="1"/>
</dbReference>
<proteinExistence type="inferred from homology"/>
<dbReference type="PANTHER" id="PTHR30097:SF4">
    <property type="entry name" value="SLR6042 PROTEIN"/>
    <property type="match status" value="1"/>
</dbReference>
<dbReference type="GO" id="GO:0022857">
    <property type="term" value="F:transmembrane transporter activity"/>
    <property type="evidence" value="ECO:0007669"/>
    <property type="project" value="InterPro"/>
</dbReference>
<feature type="domain" description="CzcB-like C-terminal circularly permuted SH3-like" evidence="5">
    <location>
        <begin position="300"/>
        <end position="359"/>
    </location>
</feature>
<dbReference type="GO" id="GO:0060003">
    <property type="term" value="P:copper ion export"/>
    <property type="evidence" value="ECO:0007669"/>
    <property type="project" value="TreeGrafter"/>
</dbReference>
<comment type="similarity">
    <text evidence="1">Belongs to the membrane fusion protein (MFP) (TC 8.A.1) family.</text>
</comment>
<comment type="caution">
    <text evidence="6">The sequence shown here is derived from an EMBL/GenBank/DDBJ whole genome shotgun (WGS) entry which is preliminary data.</text>
</comment>
<evidence type="ECO:0000313" key="6">
    <source>
        <dbReference type="EMBL" id="MBB3105085.1"/>
    </source>
</evidence>
<evidence type="ECO:0000256" key="1">
    <source>
        <dbReference type="ARBA" id="ARBA00009477"/>
    </source>
</evidence>
<dbReference type="GO" id="GO:0015679">
    <property type="term" value="P:plasma membrane copper ion transport"/>
    <property type="evidence" value="ECO:0007669"/>
    <property type="project" value="TreeGrafter"/>
</dbReference>
<sequence>MAGFSISHWSILKETPSLPIDEPSHTAVSAATASVEVKIPAPYLASANIAVEPVIIGKVGMDILVPAVVTSPPGGEASVVARASGTVIRVNYLLGDMVRAGDVLALIDSFEAASMSADRSVAMAKVELARKSYAREISLYQQGVTPRQDMEAAKATLTVAEAEVRRATAVAQAAHISDNGNSVAVVSPINGNITTEMATLGAFVEPQAELFRIANSKAVQVEASVTAADSRRITAGNPAAIISATGSPLSAVVHSVTPTVNGSTQTATVVLKLNEFQSLTVGEGVQVRLQTHEDERDGLSVPEDAVQNLNGRDVLFVRTAEGFRAQPVLIGVRSGSRAQIVSGIGAGEQVATRNAFLVKAEMNKGAEEEE</sequence>
<dbReference type="GO" id="GO:0016020">
    <property type="term" value="C:membrane"/>
    <property type="evidence" value="ECO:0007669"/>
    <property type="project" value="InterPro"/>
</dbReference>
<evidence type="ECO:0000313" key="7">
    <source>
        <dbReference type="Proteomes" id="UP000549250"/>
    </source>
</evidence>
<keyword evidence="2" id="KW-0813">Transport</keyword>
<evidence type="ECO:0000256" key="2">
    <source>
        <dbReference type="ARBA" id="ARBA00022448"/>
    </source>
</evidence>
<reference evidence="6 7" key="1">
    <citation type="submission" date="2020-08" db="EMBL/GenBank/DDBJ databases">
        <title>Genomic Encyclopedia of Type Strains, Phase III (KMG-III): the genomes of soil and plant-associated and newly described type strains.</title>
        <authorList>
            <person name="Whitman W."/>
        </authorList>
    </citation>
    <scope>NUCLEOTIDE SEQUENCE [LARGE SCALE GENOMIC DNA]</scope>
    <source>
        <strain evidence="6 7">CECT 4462</strain>
    </source>
</reference>
<dbReference type="FunFam" id="2.40.420.20:FF:000006">
    <property type="entry name" value="RND family efflux transporter MFP subunit"/>
    <property type="match status" value="1"/>
</dbReference>
<dbReference type="Pfam" id="PF25973">
    <property type="entry name" value="BSH_CzcB"/>
    <property type="match status" value="1"/>
</dbReference>
<organism evidence="6 7">
    <name type="scientific">Azomonas macrocytogenes</name>
    <name type="common">Azotobacter macrocytogenes</name>
    <dbReference type="NCBI Taxonomy" id="69962"/>
    <lineage>
        <taxon>Bacteria</taxon>
        <taxon>Pseudomonadati</taxon>
        <taxon>Pseudomonadota</taxon>
        <taxon>Gammaproteobacteria</taxon>
        <taxon>Pseudomonadales</taxon>
        <taxon>Pseudomonadaceae</taxon>
        <taxon>Azomonas</taxon>
    </lineage>
</organism>
<dbReference type="SUPFAM" id="SSF111369">
    <property type="entry name" value="HlyD-like secretion proteins"/>
    <property type="match status" value="1"/>
</dbReference>
<feature type="domain" description="CzcB-like barrel-sandwich hybrid" evidence="4">
    <location>
        <begin position="77"/>
        <end position="215"/>
    </location>
</feature>
<dbReference type="InterPro" id="IPR058648">
    <property type="entry name" value="HH_CzcB-like"/>
</dbReference>
<dbReference type="InterPro" id="IPR058649">
    <property type="entry name" value="CzcB_C"/>
</dbReference>
<dbReference type="EMBL" id="JACHXI010000024">
    <property type="protein sequence ID" value="MBB3105085.1"/>
    <property type="molecule type" value="Genomic_DNA"/>
</dbReference>
<dbReference type="Gene3D" id="2.40.30.170">
    <property type="match status" value="1"/>
</dbReference>
<protein>
    <submittedName>
        <fullName evidence="6">Cobalt-zinc-cadmium efflux system membrane fusion protein</fullName>
    </submittedName>
</protein>
<dbReference type="InterPro" id="IPR058647">
    <property type="entry name" value="BSH_CzcB-like"/>
</dbReference>